<gene>
    <name evidence="1" type="ORF">PROFUN_02627</name>
</gene>
<dbReference type="AlphaFoldDB" id="A0A2P6NVC9"/>
<name>A0A2P6NVC9_9EUKA</name>
<comment type="caution">
    <text evidence="1">The sequence shown here is derived from an EMBL/GenBank/DDBJ whole genome shotgun (WGS) entry which is preliminary data.</text>
</comment>
<dbReference type="InParanoid" id="A0A2P6NVC9"/>
<organism evidence="1 2">
    <name type="scientific">Planoprotostelium fungivorum</name>
    <dbReference type="NCBI Taxonomy" id="1890364"/>
    <lineage>
        <taxon>Eukaryota</taxon>
        <taxon>Amoebozoa</taxon>
        <taxon>Evosea</taxon>
        <taxon>Variosea</taxon>
        <taxon>Cavosteliida</taxon>
        <taxon>Cavosteliaceae</taxon>
        <taxon>Planoprotostelium</taxon>
    </lineage>
</organism>
<sequence length="416" mass="47668">MGGCHRSKREYYSGFLYNSPHTCFPLVFCLETLRKTFVSVRALNGNNSCASSGTQRQAANSTLNVCTIVSLRLILLMIKMFSEVTAMCLANEKLRHNVFPCGLPSAHNCLPYEFGMGLWGFNQHYPPQLEKNKNMIVTGDFNKITSVSDYRATYVQKKKKDHAGMLTSNNSLQVCHTIRKKMHLQRHHCQPSRIRAATHLTRGLQSLVTRLDCRIQSYQLASNGLAAHKRVKLNAFKVVSQKQRSYKLCTKSLLILSCRILYKFIFEFKNFIDVLISLMFGHFQHILTSVVNPKQRLSLRSGFFKHLLFLNVASLSILSILLSAQNHHHKTPNNWQPALYILNYEILHKSQGDHNQETDSKVWLSYKHHIAKNGIFSRRIHTQWPLQRLYRHLALSINPLCCSNLGSGPQQPATFK</sequence>
<dbReference type="Proteomes" id="UP000241769">
    <property type="component" value="Unassembled WGS sequence"/>
</dbReference>
<evidence type="ECO:0000313" key="2">
    <source>
        <dbReference type="Proteomes" id="UP000241769"/>
    </source>
</evidence>
<accession>A0A2P6NVC9</accession>
<keyword evidence="2" id="KW-1185">Reference proteome</keyword>
<protein>
    <submittedName>
        <fullName evidence="1">Uncharacterized protein</fullName>
    </submittedName>
</protein>
<dbReference type="EMBL" id="MDYQ01000016">
    <property type="protein sequence ID" value="PRP87890.1"/>
    <property type="molecule type" value="Genomic_DNA"/>
</dbReference>
<evidence type="ECO:0000313" key="1">
    <source>
        <dbReference type="EMBL" id="PRP87890.1"/>
    </source>
</evidence>
<reference evidence="1 2" key="1">
    <citation type="journal article" date="2018" name="Genome Biol. Evol.">
        <title>Multiple Roots of Fruiting Body Formation in Amoebozoa.</title>
        <authorList>
            <person name="Hillmann F."/>
            <person name="Forbes G."/>
            <person name="Novohradska S."/>
            <person name="Ferling I."/>
            <person name="Riege K."/>
            <person name="Groth M."/>
            <person name="Westermann M."/>
            <person name="Marz M."/>
            <person name="Spaller T."/>
            <person name="Winckler T."/>
            <person name="Schaap P."/>
            <person name="Glockner G."/>
        </authorList>
    </citation>
    <scope>NUCLEOTIDE SEQUENCE [LARGE SCALE GENOMIC DNA]</scope>
    <source>
        <strain evidence="1 2">Jena</strain>
    </source>
</reference>
<proteinExistence type="predicted"/>